<dbReference type="PANTHER" id="PTHR46532:SF4">
    <property type="entry name" value="AAA+ ATPASE DOMAIN-CONTAINING PROTEIN"/>
    <property type="match status" value="1"/>
</dbReference>
<accession>A0A183T010</accession>
<evidence type="ECO:0000313" key="3">
    <source>
        <dbReference type="EMBL" id="VDL96191.1"/>
    </source>
</evidence>
<organism evidence="5">
    <name type="scientific">Schistocephalus solidus</name>
    <name type="common">Tapeworm</name>
    <dbReference type="NCBI Taxonomy" id="70667"/>
    <lineage>
        <taxon>Eukaryota</taxon>
        <taxon>Metazoa</taxon>
        <taxon>Spiralia</taxon>
        <taxon>Lophotrochozoa</taxon>
        <taxon>Platyhelminthes</taxon>
        <taxon>Cestoda</taxon>
        <taxon>Eucestoda</taxon>
        <taxon>Diphyllobothriidea</taxon>
        <taxon>Diphyllobothriidae</taxon>
        <taxon>Schistocephalus</taxon>
    </lineage>
</organism>
<dbReference type="Proteomes" id="UP000275846">
    <property type="component" value="Unassembled WGS sequence"/>
</dbReference>
<dbReference type="GO" id="GO:0051959">
    <property type="term" value="F:dynein light intermediate chain binding"/>
    <property type="evidence" value="ECO:0007669"/>
    <property type="project" value="InterPro"/>
</dbReference>
<dbReference type="InterPro" id="IPR013594">
    <property type="entry name" value="Dynein_heavy_tail"/>
</dbReference>
<gene>
    <name evidence="3" type="ORF">SSLN_LOCUS9806</name>
</gene>
<evidence type="ECO:0000313" key="5">
    <source>
        <dbReference type="WBParaSite" id="SSLN_0001017001-mRNA-1"/>
    </source>
</evidence>
<dbReference type="OrthoDB" id="6141236at2759"/>
<dbReference type="PANTHER" id="PTHR46532">
    <property type="entry name" value="MALE FERTILITY FACTOR KL5"/>
    <property type="match status" value="1"/>
</dbReference>
<feature type="domain" description="Dynein heavy chain tail" evidence="2">
    <location>
        <begin position="16"/>
        <end position="415"/>
    </location>
</feature>
<dbReference type="InterPro" id="IPR026983">
    <property type="entry name" value="DHC"/>
</dbReference>
<dbReference type="GO" id="GO:0005858">
    <property type="term" value="C:axonemal dynein complex"/>
    <property type="evidence" value="ECO:0007669"/>
    <property type="project" value="TreeGrafter"/>
</dbReference>
<dbReference type="GO" id="GO:0045505">
    <property type="term" value="F:dynein intermediate chain binding"/>
    <property type="evidence" value="ECO:0007669"/>
    <property type="project" value="InterPro"/>
</dbReference>
<name>A0A183T010_SCHSO</name>
<dbReference type="Pfam" id="PF08385">
    <property type="entry name" value="DHC_N1"/>
    <property type="match status" value="1"/>
</dbReference>
<dbReference type="AlphaFoldDB" id="A0A183T010"/>
<reference evidence="3 4" key="2">
    <citation type="submission" date="2018-11" db="EMBL/GenBank/DDBJ databases">
        <authorList>
            <consortium name="Pathogen Informatics"/>
        </authorList>
    </citation>
    <scope>NUCLEOTIDE SEQUENCE [LARGE SCALE GENOMIC DNA]</scope>
    <source>
        <strain evidence="3 4">NST_G2</strain>
    </source>
</reference>
<comment type="similarity">
    <text evidence="1">Belongs to the dynein heavy chain family.</text>
</comment>
<dbReference type="WBParaSite" id="SSLN_0001017001-mRNA-1">
    <property type="protein sequence ID" value="SSLN_0001017001-mRNA-1"/>
    <property type="gene ID" value="SSLN_0001017001"/>
</dbReference>
<dbReference type="EMBL" id="UYSU01035464">
    <property type="protein sequence ID" value="VDL96191.1"/>
    <property type="molecule type" value="Genomic_DNA"/>
</dbReference>
<evidence type="ECO:0000313" key="4">
    <source>
        <dbReference type="Proteomes" id="UP000275846"/>
    </source>
</evidence>
<evidence type="ECO:0000259" key="2">
    <source>
        <dbReference type="Pfam" id="PF08385"/>
    </source>
</evidence>
<keyword evidence="4" id="KW-1185">Reference proteome</keyword>
<dbReference type="STRING" id="70667.A0A183T010"/>
<proteinExistence type="inferred from homology"/>
<evidence type="ECO:0000256" key="1">
    <source>
        <dbReference type="ARBA" id="ARBA00008887"/>
    </source>
</evidence>
<dbReference type="GO" id="GO:0007018">
    <property type="term" value="P:microtubule-based movement"/>
    <property type="evidence" value="ECO:0007669"/>
    <property type="project" value="InterPro"/>
</dbReference>
<reference evidence="5" key="1">
    <citation type="submission" date="2016-06" db="UniProtKB">
        <authorList>
            <consortium name="WormBaseParasite"/>
        </authorList>
    </citation>
    <scope>IDENTIFICATION</scope>
</reference>
<protein>
    <submittedName>
        <fullName evidence="5">DHC_N1 domain-containing protein</fullName>
    </submittedName>
</protein>
<sequence length="801" mass="92869">MNGKKVDGLSHVVRDEFLINLRKFMRFVSSTLEFVISEVKLPVPALELKEDPEESMKDEKLMAEIDVIVVQWNHQIEFNPFDPDCQSSWDICLEEFRHDVEKIKLEVKSCINNSFKSLRSSQGAFEMLQRFSSSQTEGDIASVFTEKFQDVLDQYEKELRIVETTFEELVINAGEHEFTLGPKYLPVVSGAISFERQLFNRIKSPMVRFVQTKELTDTERGRQIRDRYVCVARRMKHFEEELFADWKRRVSECLPGLLERKLWKASDRQPEKRPSRPSLTLARLRTGISSQTTDSTSTNSTRFGLPLPILDKTLYNFDFEVDFDEALGLAIVETKYLDALGFVAPDLARHLALNERTILLQRDKLSLLAGEFREILALLSPVEFVTLADKIVSLRKTLSPAWERLNWNSLIIDDYLDKGNAALSEFRTLLDGIQKASENIEDILHIFSNAVLFNIPQSVQLSIPPKPISLPSCKDAFMFMADERNKLFDDLTLKHASIGRLLTKCESMIFNSATGKHPKMVFMYEYWEKRIFDTIYEDVRDAVKVTRVFIRWQRGSCIFTPAVKTPDHVSMFHFNFFQDISKSHNILSVVQQIDRVYSNAAESLKRYQDRFRRYKYLFNPNKVIQMSVFDLIKVWVIEEMCSWLQTSHVEKWMSPGRTIIQIHEKILEFTTKLEEVLDTTGDVSMGFFMLRMNILQNSLRSQSVKWVATHGVHLRDRGHNLIKGLQEMLLHPLDVTTTIINTFISTTFIAILSGPKHDGPKPRLTDLRPFSVTHIMETLEHWKTKKSVGDRQHARRILSSL</sequence>